<gene>
    <name evidence="2" type="ORF">PR048_016164</name>
</gene>
<evidence type="ECO:0000313" key="3">
    <source>
        <dbReference type="Proteomes" id="UP001159363"/>
    </source>
</evidence>
<sequence>MDPADLIKPTGFPGETLSKVETSRVARKFPGDVCEHSAEDTSGSGVVCGVCVCVCQVGPALMAAPGVTPGVPVVRVYVPAGDVTWFLLDGGLPINNGSGNFTVPLASGEAQLVLLLREGHVLPTQVCSLPPIPYAEVTEQLARSPPTEANRVQSPVGTPEFSLWASYRTMPLVHGPSQRSPVSPALSFRRCPVLTSITLICSQGLAFKSRPRQSAARQRHRGASLRPSDCRSATLPLSCEGTAHYYTTIVIILGGVTLVFSHVEIVASDAPGVRVLSGNSRFPRPCIPALLHTHPTTTSLVVETLMLRAAPFLNMAHLIPLAGTSSYEGYRCVTLRRRAGRTQTAEPCLKQHFPGGIEHEVRQVVYKLRVLEALGAILPADAGGATQGRSEERTAARGPPST</sequence>
<evidence type="ECO:0000256" key="1">
    <source>
        <dbReference type="SAM" id="MobiDB-lite"/>
    </source>
</evidence>
<name>A0ABQ9HIY8_9NEOP</name>
<dbReference type="Proteomes" id="UP001159363">
    <property type="component" value="Chromosome 4"/>
</dbReference>
<accession>A0ABQ9HIY8</accession>
<dbReference type="EMBL" id="JARBHB010000005">
    <property type="protein sequence ID" value="KAJ8884307.1"/>
    <property type="molecule type" value="Genomic_DNA"/>
</dbReference>
<protein>
    <submittedName>
        <fullName evidence="2">Uncharacterized protein</fullName>
    </submittedName>
</protein>
<comment type="caution">
    <text evidence="2">The sequence shown here is derived from an EMBL/GenBank/DDBJ whole genome shotgun (WGS) entry which is preliminary data.</text>
</comment>
<evidence type="ECO:0000313" key="2">
    <source>
        <dbReference type="EMBL" id="KAJ8884307.1"/>
    </source>
</evidence>
<feature type="region of interest" description="Disordered" evidence="1">
    <location>
        <begin position="382"/>
        <end position="402"/>
    </location>
</feature>
<reference evidence="2 3" key="1">
    <citation type="submission" date="2023-02" db="EMBL/GenBank/DDBJ databases">
        <title>LHISI_Scaffold_Assembly.</title>
        <authorList>
            <person name="Stuart O.P."/>
            <person name="Cleave R."/>
            <person name="Magrath M.J.L."/>
            <person name="Mikheyev A.S."/>
        </authorList>
    </citation>
    <scope>NUCLEOTIDE SEQUENCE [LARGE SCALE GENOMIC DNA]</scope>
    <source>
        <strain evidence="2">Daus_M_001</strain>
        <tissue evidence="2">Leg muscle</tissue>
    </source>
</reference>
<proteinExistence type="predicted"/>
<organism evidence="2 3">
    <name type="scientific">Dryococelus australis</name>
    <dbReference type="NCBI Taxonomy" id="614101"/>
    <lineage>
        <taxon>Eukaryota</taxon>
        <taxon>Metazoa</taxon>
        <taxon>Ecdysozoa</taxon>
        <taxon>Arthropoda</taxon>
        <taxon>Hexapoda</taxon>
        <taxon>Insecta</taxon>
        <taxon>Pterygota</taxon>
        <taxon>Neoptera</taxon>
        <taxon>Polyneoptera</taxon>
        <taxon>Phasmatodea</taxon>
        <taxon>Verophasmatodea</taxon>
        <taxon>Anareolatae</taxon>
        <taxon>Phasmatidae</taxon>
        <taxon>Eurycanthinae</taxon>
        <taxon>Dryococelus</taxon>
    </lineage>
</organism>
<keyword evidence="3" id="KW-1185">Reference proteome</keyword>